<evidence type="ECO:0000313" key="4">
    <source>
        <dbReference type="EMBL" id="KAA0592354.1"/>
    </source>
</evidence>
<dbReference type="PANTHER" id="PTHR11908">
    <property type="entry name" value="XANTHINE DEHYDROGENASE"/>
    <property type="match status" value="1"/>
</dbReference>
<keyword evidence="5" id="KW-1185">Reference proteome</keyword>
<dbReference type="InterPro" id="IPR000674">
    <property type="entry name" value="Ald_Oxase/Xan_DH_a/b"/>
</dbReference>
<dbReference type="GO" id="GO:0016491">
    <property type="term" value="F:oxidoreductase activity"/>
    <property type="evidence" value="ECO:0007669"/>
    <property type="project" value="UniProtKB-KW"/>
</dbReference>
<proteinExistence type="predicted"/>
<comment type="caution">
    <text evidence="4">The sequence shown here is derived from an EMBL/GenBank/DDBJ whole genome shotgun (WGS) entry which is preliminary data.</text>
</comment>
<dbReference type="Pfam" id="PF01315">
    <property type="entry name" value="Ald_Xan_dh_C"/>
    <property type="match status" value="1"/>
</dbReference>
<evidence type="ECO:0000313" key="5">
    <source>
        <dbReference type="Proteomes" id="UP000324927"/>
    </source>
</evidence>
<dbReference type="Proteomes" id="UP000324927">
    <property type="component" value="Unassembled WGS sequence"/>
</dbReference>
<feature type="domain" description="Aldehyde oxidase/xanthine dehydrogenase a/b hammerhead" evidence="3">
    <location>
        <begin position="53"/>
        <end position="167"/>
    </location>
</feature>
<dbReference type="SMART" id="SM01008">
    <property type="entry name" value="Ald_Xan_dh_C"/>
    <property type="match status" value="1"/>
</dbReference>
<dbReference type="SUPFAM" id="SSF54665">
    <property type="entry name" value="CO dehydrogenase molybdoprotein N-domain-like"/>
    <property type="match status" value="1"/>
</dbReference>
<dbReference type="InterPro" id="IPR008274">
    <property type="entry name" value="AldOxase/xan_DH_MoCoBD1"/>
</dbReference>
<organism evidence="4 5">
    <name type="scientific">Azospirillum lipoferum</name>
    <dbReference type="NCBI Taxonomy" id="193"/>
    <lineage>
        <taxon>Bacteria</taxon>
        <taxon>Pseudomonadati</taxon>
        <taxon>Pseudomonadota</taxon>
        <taxon>Alphaproteobacteria</taxon>
        <taxon>Rhodospirillales</taxon>
        <taxon>Azospirillaceae</taxon>
        <taxon>Azospirillum</taxon>
    </lineage>
</organism>
<dbReference type="RefSeq" id="WP_149234337.1">
    <property type="nucleotide sequence ID" value="NZ_JALJXJ010000019.1"/>
</dbReference>
<dbReference type="InterPro" id="IPR016208">
    <property type="entry name" value="Ald_Oxase/xanthine_DH-like"/>
</dbReference>
<gene>
    <name evidence="4" type="ORF">FZ942_27905</name>
</gene>
<dbReference type="InterPro" id="IPR046867">
    <property type="entry name" value="AldOxase/xan_DH_MoCoBD2"/>
</dbReference>
<accession>A0A5A9GF68</accession>
<sequence>MSAQSDAAAPQPALPGRWQPAVTQDPMLRKHGAQGYGSLGQPVSRIDGPLKVQGKARFAAEFPYEGLCYAALAFSTIARGRITALDTAAAEAAPGVVLVMTHRNAPRMKAPSLMMSSPTAAGASDLPVMQNDEIHWNGQPIAVVLAETQEQADHAASLVTADYAPLPAVTSFDEARKTPRQLDNLLGQPPVVEIGDAEAALKGAAVQVDQIYRTPRHNHNAIELHAATVAWTGEELRVHDASQLLDLTAGQLADIFGLEADKVRVSSPYVGGGFGGKCLWDHQILACAAAKLAGRPVRIMLSREGVFRVVGGRTLTEQRVALGASADGRLDALIHTGIVAMTSHNSCPEQFTFPARHLYAAKTIRLAQEVADMDMLANTFMRAPGESVGTFALECAIDELAEKLGLDPIELRRRIEPDKDPTSGKPFSARHLIDAYDKGAERFGWNHRSPTPRQRRGGEWLIGMGCATATYPYHRFPGGAARIRLTAGGQVTVSTAVHDMGMGTATAQAQHIAARLGVPLTQVTFEYGDTSLPRGVIAGGSTQTASIGGAVIAATEVFVEELLKLAGNDSPLAGLSLAEVETRDGGIGHCDDAARFESYESILRRSGRDELVCEAEAPPPAEMEAFSMHSYGAQFCEVRVSEVTGEVRVSRFLGSFDAGRILNAKTATSQFKGGIIMGIGLALTEETNFDPRTGRIVNASLAEYHVPVQMDVPAIEILYTDIPDPQAPMGARGIGEIGITGVGAAVANAVYNATGKRIRDLPITLDKLM</sequence>
<reference evidence="4 5" key="1">
    <citation type="submission" date="2019-08" db="EMBL/GenBank/DDBJ databases">
        <authorList>
            <person name="Grouzdev D."/>
            <person name="Tikhonova E."/>
            <person name="Kravchenko I."/>
        </authorList>
    </citation>
    <scope>NUCLEOTIDE SEQUENCE [LARGE SCALE GENOMIC DNA]</scope>
    <source>
        <strain evidence="4 5">59b</strain>
    </source>
</reference>
<dbReference type="Gene3D" id="3.30.365.10">
    <property type="entry name" value="Aldehyde oxidase/xanthine dehydrogenase, molybdopterin binding domain"/>
    <property type="match status" value="4"/>
</dbReference>
<dbReference type="EMBL" id="VTTN01000016">
    <property type="protein sequence ID" value="KAA0592354.1"/>
    <property type="molecule type" value="Genomic_DNA"/>
</dbReference>
<dbReference type="SUPFAM" id="SSF56003">
    <property type="entry name" value="Molybdenum cofactor-binding domain"/>
    <property type="match status" value="1"/>
</dbReference>
<dbReference type="AlphaFoldDB" id="A0A5A9GF68"/>
<evidence type="ECO:0000256" key="2">
    <source>
        <dbReference type="ARBA" id="ARBA00023002"/>
    </source>
</evidence>
<evidence type="ECO:0000256" key="1">
    <source>
        <dbReference type="ARBA" id="ARBA00022505"/>
    </source>
</evidence>
<keyword evidence="2" id="KW-0560">Oxidoreductase</keyword>
<dbReference type="GO" id="GO:0005506">
    <property type="term" value="F:iron ion binding"/>
    <property type="evidence" value="ECO:0007669"/>
    <property type="project" value="InterPro"/>
</dbReference>
<dbReference type="InterPro" id="IPR037165">
    <property type="entry name" value="AldOxase/xan_DH_Mopterin-bd_sf"/>
</dbReference>
<dbReference type="Pfam" id="PF20256">
    <property type="entry name" value="MoCoBD_2"/>
    <property type="match status" value="1"/>
</dbReference>
<dbReference type="OrthoDB" id="8428274at2"/>
<dbReference type="Gene3D" id="3.90.1170.50">
    <property type="entry name" value="Aldehyde oxidase/xanthine dehydrogenase, a/b hammerhead"/>
    <property type="match status" value="1"/>
</dbReference>
<protein>
    <submittedName>
        <fullName evidence="4">Xanthine dehydrogenase family protein molybdopterin-binding subunit</fullName>
    </submittedName>
</protein>
<name>A0A5A9GF68_AZOLI</name>
<dbReference type="InterPro" id="IPR036856">
    <property type="entry name" value="Ald_Oxase/Xan_DH_a/b_sf"/>
</dbReference>
<keyword evidence="1" id="KW-0500">Molybdenum</keyword>
<dbReference type="PANTHER" id="PTHR11908:SF132">
    <property type="entry name" value="ALDEHYDE OXIDASE 1-RELATED"/>
    <property type="match status" value="1"/>
</dbReference>
<evidence type="ECO:0000259" key="3">
    <source>
        <dbReference type="SMART" id="SM01008"/>
    </source>
</evidence>
<dbReference type="Pfam" id="PF02738">
    <property type="entry name" value="MoCoBD_1"/>
    <property type="match status" value="1"/>
</dbReference>